<dbReference type="InterPro" id="IPR001965">
    <property type="entry name" value="Znf_PHD"/>
</dbReference>
<dbReference type="SUPFAM" id="SSF51197">
    <property type="entry name" value="Clavaminate synthase-like"/>
    <property type="match status" value="1"/>
</dbReference>
<dbReference type="Pfam" id="PF02375">
    <property type="entry name" value="JmjN"/>
    <property type="match status" value="1"/>
</dbReference>
<dbReference type="PROSITE" id="PS51183">
    <property type="entry name" value="JMJN"/>
    <property type="match status" value="1"/>
</dbReference>
<dbReference type="PROSITE" id="PS51184">
    <property type="entry name" value="JMJC"/>
    <property type="match status" value="1"/>
</dbReference>
<dbReference type="Proteomes" id="UP000267096">
    <property type="component" value="Unassembled WGS sequence"/>
</dbReference>
<dbReference type="GO" id="GO:0008270">
    <property type="term" value="F:zinc ion binding"/>
    <property type="evidence" value="ECO:0007669"/>
    <property type="project" value="UniProtKB-KW"/>
</dbReference>
<evidence type="ECO:0000313" key="15">
    <source>
        <dbReference type="EMBL" id="VDK55562.1"/>
    </source>
</evidence>
<feature type="region of interest" description="Disordered" evidence="11">
    <location>
        <begin position="359"/>
        <end position="398"/>
    </location>
</feature>
<evidence type="ECO:0000256" key="2">
    <source>
        <dbReference type="ARBA" id="ARBA00009711"/>
    </source>
</evidence>
<evidence type="ECO:0000313" key="17">
    <source>
        <dbReference type="WBParaSite" id="ASIM_0001617401-mRNA-1"/>
    </source>
</evidence>
<dbReference type="InterPro" id="IPR034732">
    <property type="entry name" value="EPHD"/>
</dbReference>
<name>A0A0M3K5D3_ANISI</name>
<evidence type="ECO:0000256" key="3">
    <source>
        <dbReference type="ARBA" id="ARBA00012900"/>
    </source>
</evidence>
<dbReference type="GO" id="GO:0051864">
    <property type="term" value="F:histone H3K36 demethylase activity"/>
    <property type="evidence" value="ECO:0007669"/>
    <property type="project" value="TreeGrafter"/>
</dbReference>
<dbReference type="Gene3D" id="2.60.120.650">
    <property type="entry name" value="Cupin"/>
    <property type="match status" value="1"/>
</dbReference>
<comment type="catalytic activity">
    <reaction evidence="10">
        <text>N(6),N(6),N(6)-trimethyl-L-lysyl(9)-[histone H3] + 2 2-oxoglutarate + 2 O2 = N(6)-methyl-L-lysyl(9)-[histone H3] + 2 formaldehyde + 2 succinate + 2 CO2</text>
        <dbReference type="Rhea" id="RHEA:60200"/>
        <dbReference type="Rhea" id="RHEA-COMP:15538"/>
        <dbReference type="Rhea" id="RHEA-COMP:15542"/>
        <dbReference type="ChEBI" id="CHEBI:15379"/>
        <dbReference type="ChEBI" id="CHEBI:16526"/>
        <dbReference type="ChEBI" id="CHEBI:16810"/>
        <dbReference type="ChEBI" id="CHEBI:16842"/>
        <dbReference type="ChEBI" id="CHEBI:30031"/>
        <dbReference type="ChEBI" id="CHEBI:61929"/>
        <dbReference type="ChEBI" id="CHEBI:61961"/>
        <dbReference type="EC" id="1.14.11.66"/>
    </reaction>
</comment>
<dbReference type="InterPro" id="IPR003349">
    <property type="entry name" value="JmjN"/>
</dbReference>
<dbReference type="SMART" id="SM00558">
    <property type="entry name" value="JmjC"/>
    <property type="match status" value="1"/>
</dbReference>
<feature type="domain" description="PHD-type" evidence="14">
    <location>
        <begin position="560"/>
        <end position="694"/>
    </location>
</feature>
<dbReference type="SUPFAM" id="SSF57903">
    <property type="entry name" value="FYVE/PHD zinc finger"/>
    <property type="match status" value="1"/>
</dbReference>
<dbReference type="EC" id="1.14.11.66" evidence="3"/>
<dbReference type="PANTHER" id="PTHR10694:SF129">
    <property type="entry name" value="LYSINE-SPECIFIC DEMETHYLASE 4B-RELATED"/>
    <property type="match status" value="1"/>
</dbReference>
<evidence type="ECO:0000256" key="1">
    <source>
        <dbReference type="ARBA" id="ARBA00004123"/>
    </source>
</evidence>
<keyword evidence="7" id="KW-0156">Chromatin regulator</keyword>
<keyword evidence="4" id="KW-0479">Metal-binding</keyword>
<dbReference type="OrthoDB" id="9547406at2759"/>
<dbReference type="PANTHER" id="PTHR10694">
    <property type="entry name" value="LYSINE-SPECIFIC DEMETHYLASE"/>
    <property type="match status" value="1"/>
</dbReference>
<reference evidence="15 16" key="2">
    <citation type="submission" date="2018-11" db="EMBL/GenBank/DDBJ databases">
        <authorList>
            <consortium name="Pathogen Informatics"/>
        </authorList>
    </citation>
    <scope>NUCLEOTIDE SEQUENCE [LARGE SCALE GENOMIC DNA]</scope>
</reference>
<dbReference type="SMART" id="SM00249">
    <property type="entry name" value="PHD"/>
    <property type="match status" value="2"/>
</dbReference>
<dbReference type="InterPro" id="IPR013083">
    <property type="entry name" value="Znf_RING/FYVE/PHD"/>
</dbReference>
<evidence type="ECO:0000259" key="13">
    <source>
        <dbReference type="PROSITE" id="PS51184"/>
    </source>
</evidence>
<evidence type="ECO:0000256" key="7">
    <source>
        <dbReference type="ARBA" id="ARBA00022853"/>
    </source>
</evidence>
<feature type="domain" description="JmjC" evidence="13">
    <location>
        <begin position="155"/>
        <end position="320"/>
    </location>
</feature>
<dbReference type="GO" id="GO:0140684">
    <property type="term" value="F:histone H3K9me2/H3K9me3 demethylase activity"/>
    <property type="evidence" value="ECO:0007669"/>
    <property type="project" value="UniProtKB-EC"/>
</dbReference>
<accession>A0A0M3K5D3</accession>
<evidence type="ECO:0000256" key="4">
    <source>
        <dbReference type="ARBA" id="ARBA00022723"/>
    </source>
</evidence>
<dbReference type="PROSITE" id="PS51805">
    <property type="entry name" value="EPHD"/>
    <property type="match status" value="1"/>
</dbReference>
<feature type="compositionally biased region" description="Basic and acidic residues" evidence="11">
    <location>
        <begin position="369"/>
        <end position="389"/>
    </location>
</feature>
<dbReference type="Pfam" id="PF02373">
    <property type="entry name" value="JmjC"/>
    <property type="match status" value="1"/>
</dbReference>
<gene>
    <name evidence="15" type="ORF">ASIM_LOCUS15581</name>
</gene>
<dbReference type="InterPro" id="IPR019787">
    <property type="entry name" value="Znf_PHD-finger"/>
</dbReference>
<dbReference type="SMART" id="SM00545">
    <property type="entry name" value="JmjN"/>
    <property type="match status" value="1"/>
</dbReference>
<dbReference type="Gene3D" id="3.10.330.70">
    <property type="match status" value="1"/>
</dbReference>
<evidence type="ECO:0000256" key="10">
    <source>
        <dbReference type="ARBA" id="ARBA00049349"/>
    </source>
</evidence>
<evidence type="ECO:0000256" key="9">
    <source>
        <dbReference type="ARBA" id="ARBA00023242"/>
    </source>
</evidence>
<dbReference type="GO" id="GO:0000785">
    <property type="term" value="C:chromatin"/>
    <property type="evidence" value="ECO:0007669"/>
    <property type="project" value="TreeGrafter"/>
</dbReference>
<dbReference type="AlphaFoldDB" id="A0A0M3K5D3"/>
<comment type="similarity">
    <text evidence="2">Belongs to the JHDM3 histone demethylase family.</text>
</comment>
<keyword evidence="5" id="KW-0863">Zinc-finger</keyword>
<keyword evidence="6" id="KW-0862">Zinc</keyword>
<dbReference type="WBParaSite" id="ASIM_0001617401-mRNA-1">
    <property type="protein sequence ID" value="ASIM_0001617401-mRNA-1"/>
    <property type="gene ID" value="ASIM_0001617401"/>
</dbReference>
<keyword evidence="8" id="KW-0560">Oxidoreductase</keyword>
<evidence type="ECO:0000256" key="5">
    <source>
        <dbReference type="ARBA" id="ARBA00022771"/>
    </source>
</evidence>
<reference evidence="17" key="1">
    <citation type="submission" date="2017-02" db="UniProtKB">
        <authorList>
            <consortium name="WormBaseParasite"/>
        </authorList>
    </citation>
    <scope>IDENTIFICATION</scope>
</reference>
<keyword evidence="16" id="KW-1185">Reference proteome</keyword>
<sequence>MEVASTSGIPGHPTFTSTGTIQVPVFHPTLNEMLDFPGYLNKIEREHGTHLICGIAKIVPPIGYRMRKCGDYSDVDNYIIEQPVKEKVQGHAGIYCKTNKLYRRSMTVKEFRILANKMRFPKGKLPPEDVEKHYWKTILQGEPIYGADTPGSICDSDLKEFNMNRLGTILDMLNESGVKIKGVNTVYLYFGMWKTTFPWHTEDMDLYSINYVHFGEPKFWYAIATESNNHFERLCAQSFPNAAKSCKSFMRHKNFIISPQILRRNNIHFGTMIQYANEFIITFPRGYHMGFNMGYNCAESTNFASDRWIDFGKNAMVCACRPDSVEIDMRPFMKRFRVNEFNEWHQYWYGERIVRDNKKRSAGTSKRQPIHEDNIADIEPTKKQRRGSEKNGGIRGPFIDDVHNGDAKVVSINDIVQSTTNDLGTSIESIATNKWKKEMRDLWSYLPVNLYAEKEFNNRRASEAPHCAICQYFVPKPLMEKRNTLPATSRRIVKRYHYAKMNPDLYDIKESADLEDRLLRCSNCYVVVHEGCYPVGHIPADKSHWRCVRCRRRDDLAVRSTCCHLCELRGGALIPAENAGGDFVHVVCALLNRRTIFPNPMTLESAYTRPPMKLNAPIKYADRPDSQYLSAFGVTQERGKFQCEYCKNTREGGLLKCYVCEETLFHATCARMAGASFEFRNWPDLTVVVCPDHNEVVDDSPALSIGDKVRVYLPEQCSNRLSKGIVKAVKMQEYCTVNFMDRNWSDDMQPEDIIECECSRINCNGWHIPGAKIKIKWDDGTVYEGVFRNRYTSSLVSVELVKPHQHSSNLVELVNVKRDAVFARGERLADIS</sequence>
<dbReference type="GO" id="GO:0005634">
    <property type="term" value="C:nucleus"/>
    <property type="evidence" value="ECO:0007669"/>
    <property type="project" value="UniProtKB-SubCell"/>
</dbReference>
<keyword evidence="8" id="KW-0223">Dioxygenase</keyword>
<evidence type="ECO:0000256" key="8">
    <source>
        <dbReference type="ARBA" id="ARBA00022964"/>
    </source>
</evidence>
<dbReference type="InterPro" id="IPR011011">
    <property type="entry name" value="Znf_FYVE_PHD"/>
</dbReference>
<dbReference type="EMBL" id="UYRR01032421">
    <property type="protein sequence ID" value="VDK55562.1"/>
    <property type="molecule type" value="Genomic_DNA"/>
</dbReference>
<evidence type="ECO:0000256" key="6">
    <source>
        <dbReference type="ARBA" id="ARBA00022833"/>
    </source>
</evidence>
<evidence type="ECO:0000256" key="11">
    <source>
        <dbReference type="SAM" id="MobiDB-lite"/>
    </source>
</evidence>
<dbReference type="InterPro" id="IPR003347">
    <property type="entry name" value="JmjC_dom"/>
</dbReference>
<evidence type="ECO:0000259" key="14">
    <source>
        <dbReference type="PROSITE" id="PS51805"/>
    </source>
</evidence>
<proteinExistence type="inferred from homology"/>
<dbReference type="GO" id="GO:0010468">
    <property type="term" value="P:regulation of gene expression"/>
    <property type="evidence" value="ECO:0007669"/>
    <property type="project" value="TreeGrafter"/>
</dbReference>
<evidence type="ECO:0000259" key="12">
    <source>
        <dbReference type="PROSITE" id="PS51183"/>
    </source>
</evidence>
<comment type="subcellular location">
    <subcellularLocation>
        <location evidence="1">Nucleus</location>
    </subcellularLocation>
</comment>
<dbReference type="Gene3D" id="3.30.40.10">
    <property type="entry name" value="Zinc/RING finger domain, C3HC4 (zinc finger)"/>
    <property type="match status" value="1"/>
</dbReference>
<dbReference type="Pfam" id="PF13831">
    <property type="entry name" value="PHD_2"/>
    <property type="match status" value="1"/>
</dbReference>
<evidence type="ECO:0000313" key="16">
    <source>
        <dbReference type="Proteomes" id="UP000267096"/>
    </source>
</evidence>
<dbReference type="Pfam" id="PF13832">
    <property type="entry name" value="zf-HC5HC2H_2"/>
    <property type="match status" value="1"/>
</dbReference>
<protein>
    <recommendedName>
        <fullName evidence="3">[histone H3]-trimethyl-L-lysine(9) demethylase</fullName>
        <ecNumber evidence="3">1.14.11.66</ecNumber>
    </recommendedName>
</protein>
<organism evidence="17">
    <name type="scientific">Anisakis simplex</name>
    <name type="common">Herring worm</name>
    <dbReference type="NCBI Taxonomy" id="6269"/>
    <lineage>
        <taxon>Eukaryota</taxon>
        <taxon>Metazoa</taxon>
        <taxon>Ecdysozoa</taxon>
        <taxon>Nematoda</taxon>
        <taxon>Chromadorea</taxon>
        <taxon>Rhabditida</taxon>
        <taxon>Spirurina</taxon>
        <taxon>Ascaridomorpha</taxon>
        <taxon>Ascaridoidea</taxon>
        <taxon>Anisakidae</taxon>
        <taxon>Anisakis</taxon>
        <taxon>Anisakis simplex complex</taxon>
    </lineage>
</organism>
<keyword evidence="9" id="KW-0539">Nucleus</keyword>
<feature type="domain" description="JmjN" evidence="12">
    <location>
        <begin position="23"/>
        <end position="67"/>
    </location>
</feature>